<gene>
    <name evidence="1" type="ORF">DM01DRAFT_1292399</name>
</gene>
<dbReference type="OrthoDB" id="2249328at2759"/>
<dbReference type="Proteomes" id="UP000242146">
    <property type="component" value="Unassembled WGS sequence"/>
</dbReference>
<comment type="caution">
    <text evidence="1">The sequence shown here is derived from an EMBL/GenBank/DDBJ whole genome shotgun (WGS) entry which is preliminary data.</text>
</comment>
<proteinExistence type="predicted"/>
<keyword evidence="2" id="KW-1185">Reference proteome</keyword>
<accession>A0A1X2G8V5</accession>
<reference evidence="1 2" key="1">
    <citation type="submission" date="2016-07" db="EMBL/GenBank/DDBJ databases">
        <title>Pervasive Adenine N6-methylation of Active Genes in Fungi.</title>
        <authorList>
            <consortium name="DOE Joint Genome Institute"/>
            <person name="Mondo S.J."/>
            <person name="Dannebaum R.O."/>
            <person name="Kuo R.C."/>
            <person name="Labutti K."/>
            <person name="Haridas S."/>
            <person name="Kuo A."/>
            <person name="Salamov A."/>
            <person name="Ahrendt S.R."/>
            <person name="Lipzen A."/>
            <person name="Sullivan W."/>
            <person name="Andreopoulos W.B."/>
            <person name="Clum A."/>
            <person name="Lindquist E."/>
            <person name="Daum C."/>
            <person name="Ramamoorthy G.K."/>
            <person name="Gryganskyi A."/>
            <person name="Culley D."/>
            <person name="Magnuson J.K."/>
            <person name="James T.Y."/>
            <person name="O'Malley M.A."/>
            <person name="Stajich J.E."/>
            <person name="Spatafora J.W."/>
            <person name="Visel A."/>
            <person name="Grigoriev I.V."/>
        </authorList>
    </citation>
    <scope>NUCLEOTIDE SEQUENCE [LARGE SCALE GENOMIC DNA]</scope>
    <source>
        <strain evidence="1 2">NRRL 3301</strain>
    </source>
</reference>
<sequence length="191" mass="21481">MSTPCKQLLGLIHDIPPSATLIRNILRKSTLGEEPFDTIVHADLHFTEVIMTHFPRNPLLQRSLERTAATFTTVSIINNLFLSNNDVIDLSWFEKEVQTTGSTKWDGVVFAIKNKRVTPVLIEFSGDNRIHFEAIILLGNGVFIKRNLFVVTCPTSPDELKDFGEMIPSMLAWKKAVVEQTKKLSKSLGNC</sequence>
<protein>
    <submittedName>
        <fullName evidence="1">Uncharacterized protein</fullName>
    </submittedName>
</protein>
<dbReference type="EMBL" id="MCGT01000031">
    <property type="protein sequence ID" value="ORX47988.1"/>
    <property type="molecule type" value="Genomic_DNA"/>
</dbReference>
<name>A0A1X2G8V5_9FUNG</name>
<organism evidence="1 2">
    <name type="scientific">Hesseltinella vesiculosa</name>
    <dbReference type="NCBI Taxonomy" id="101127"/>
    <lineage>
        <taxon>Eukaryota</taxon>
        <taxon>Fungi</taxon>
        <taxon>Fungi incertae sedis</taxon>
        <taxon>Mucoromycota</taxon>
        <taxon>Mucoromycotina</taxon>
        <taxon>Mucoromycetes</taxon>
        <taxon>Mucorales</taxon>
        <taxon>Cunninghamellaceae</taxon>
        <taxon>Hesseltinella</taxon>
    </lineage>
</organism>
<dbReference type="AlphaFoldDB" id="A0A1X2G8V5"/>
<evidence type="ECO:0000313" key="1">
    <source>
        <dbReference type="EMBL" id="ORX47988.1"/>
    </source>
</evidence>
<evidence type="ECO:0000313" key="2">
    <source>
        <dbReference type="Proteomes" id="UP000242146"/>
    </source>
</evidence>